<reference evidence="1" key="1">
    <citation type="submission" date="2021-12" db="EMBL/GenBank/DDBJ databases">
        <authorList>
            <person name="King R."/>
        </authorList>
    </citation>
    <scope>NUCLEOTIDE SEQUENCE</scope>
</reference>
<proteinExistence type="predicted"/>
<evidence type="ECO:0000313" key="2">
    <source>
        <dbReference type="Proteomes" id="UP001154114"/>
    </source>
</evidence>
<gene>
    <name evidence="1" type="ORF">CINC_LOCUS575</name>
</gene>
<sequence length="111" mass="12641">MAETLIIRTQKKSIPKYPQANHKYSNINFSLYVIEATRRITFTPHNNIDNIAYRCKIISAVTGTTPCSNRKGLPALNISIRIKQGTNPARAIKIVPILRDTQKQHLLETRQ</sequence>
<accession>A0A9P0BMB3</accession>
<dbReference type="AlphaFoldDB" id="A0A9P0BMB3"/>
<dbReference type="Proteomes" id="UP001154114">
    <property type="component" value="Chromosome 1"/>
</dbReference>
<evidence type="ECO:0000313" key="1">
    <source>
        <dbReference type="EMBL" id="CAH0578228.1"/>
    </source>
</evidence>
<keyword evidence="2" id="KW-1185">Reference proteome</keyword>
<dbReference type="EMBL" id="LR824004">
    <property type="protein sequence ID" value="CAH0578228.1"/>
    <property type="molecule type" value="Genomic_DNA"/>
</dbReference>
<name>A0A9P0BMB3_CHRIL</name>
<organism evidence="1 2">
    <name type="scientific">Chrysodeixis includens</name>
    <name type="common">Soybean looper</name>
    <name type="synonym">Pseudoplusia includens</name>
    <dbReference type="NCBI Taxonomy" id="689277"/>
    <lineage>
        <taxon>Eukaryota</taxon>
        <taxon>Metazoa</taxon>
        <taxon>Ecdysozoa</taxon>
        <taxon>Arthropoda</taxon>
        <taxon>Hexapoda</taxon>
        <taxon>Insecta</taxon>
        <taxon>Pterygota</taxon>
        <taxon>Neoptera</taxon>
        <taxon>Endopterygota</taxon>
        <taxon>Lepidoptera</taxon>
        <taxon>Glossata</taxon>
        <taxon>Ditrysia</taxon>
        <taxon>Noctuoidea</taxon>
        <taxon>Noctuidae</taxon>
        <taxon>Plusiinae</taxon>
        <taxon>Chrysodeixis</taxon>
    </lineage>
</organism>
<protein>
    <submittedName>
        <fullName evidence="1">Uncharacterized protein</fullName>
    </submittedName>
</protein>